<feature type="transmembrane region" description="Helical" evidence="11">
    <location>
        <begin position="442"/>
        <end position="462"/>
    </location>
</feature>
<feature type="transmembrane region" description="Helical" evidence="11">
    <location>
        <begin position="276"/>
        <end position="300"/>
    </location>
</feature>
<dbReference type="PANTHER" id="PTHR11616">
    <property type="entry name" value="SODIUM/CHLORIDE DEPENDENT TRANSPORTER"/>
    <property type="match status" value="1"/>
</dbReference>
<dbReference type="SUPFAM" id="SSF161070">
    <property type="entry name" value="SNF-like"/>
    <property type="match status" value="1"/>
</dbReference>
<accession>A0AAV8YMD0</accession>
<feature type="binding site" evidence="8">
    <location>
        <position position="286"/>
    </location>
    <ligand>
        <name>Na(+)</name>
        <dbReference type="ChEBI" id="CHEBI:29101"/>
        <label>1</label>
    </ligand>
</feature>
<dbReference type="PRINTS" id="PR00176">
    <property type="entry name" value="NANEUSMPORT"/>
</dbReference>
<feature type="binding site" evidence="8">
    <location>
        <position position="39"/>
    </location>
    <ligand>
        <name>Na(+)</name>
        <dbReference type="ChEBI" id="CHEBI:29101"/>
        <label>1</label>
    </ligand>
</feature>
<feature type="transmembrane region" description="Helical" evidence="11">
    <location>
        <begin position="312"/>
        <end position="336"/>
    </location>
</feature>
<dbReference type="GO" id="GO:0005283">
    <property type="term" value="F:amino acid:sodium symporter activity"/>
    <property type="evidence" value="ECO:0007669"/>
    <property type="project" value="TreeGrafter"/>
</dbReference>
<evidence type="ECO:0000256" key="9">
    <source>
        <dbReference type="PIRSR" id="PIRSR600175-2"/>
    </source>
</evidence>
<keyword evidence="13" id="KW-1185">Reference proteome</keyword>
<feature type="binding site" evidence="8">
    <location>
        <position position="383"/>
    </location>
    <ligand>
        <name>Na(+)</name>
        <dbReference type="ChEBI" id="CHEBI:29101"/>
        <label>1</label>
    </ligand>
</feature>
<protein>
    <recommendedName>
        <fullName evidence="10">Transporter</fullName>
    </recommendedName>
</protein>
<dbReference type="GO" id="GO:0046872">
    <property type="term" value="F:metal ion binding"/>
    <property type="evidence" value="ECO:0007669"/>
    <property type="project" value="UniProtKB-KW"/>
</dbReference>
<dbReference type="GO" id="GO:0089718">
    <property type="term" value="P:amino acid import across plasma membrane"/>
    <property type="evidence" value="ECO:0007669"/>
    <property type="project" value="TreeGrafter"/>
</dbReference>
<reference evidence="12" key="1">
    <citation type="journal article" date="2023" name="Insect Mol. Biol.">
        <title>Genome sequencing provides insights into the evolution of gene families encoding plant cell wall-degrading enzymes in longhorned beetles.</title>
        <authorList>
            <person name="Shin N.R."/>
            <person name="Okamura Y."/>
            <person name="Kirsch R."/>
            <person name="Pauchet Y."/>
        </authorList>
    </citation>
    <scope>NUCLEOTIDE SEQUENCE</scope>
    <source>
        <strain evidence="12">AMC_N1</strain>
    </source>
</reference>
<feature type="binding site" evidence="8">
    <location>
        <position position="318"/>
    </location>
    <ligand>
        <name>Na(+)</name>
        <dbReference type="ChEBI" id="CHEBI:29101"/>
        <label>1</label>
    </ligand>
</feature>
<evidence type="ECO:0000256" key="5">
    <source>
        <dbReference type="ARBA" id="ARBA00022847"/>
    </source>
</evidence>
<organism evidence="12 13">
    <name type="scientific">Aromia moschata</name>
    <dbReference type="NCBI Taxonomy" id="1265417"/>
    <lineage>
        <taxon>Eukaryota</taxon>
        <taxon>Metazoa</taxon>
        <taxon>Ecdysozoa</taxon>
        <taxon>Arthropoda</taxon>
        <taxon>Hexapoda</taxon>
        <taxon>Insecta</taxon>
        <taxon>Pterygota</taxon>
        <taxon>Neoptera</taxon>
        <taxon>Endopterygota</taxon>
        <taxon>Coleoptera</taxon>
        <taxon>Polyphaga</taxon>
        <taxon>Cucujiformia</taxon>
        <taxon>Chrysomeloidea</taxon>
        <taxon>Cerambycidae</taxon>
        <taxon>Cerambycinae</taxon>
        <taxon>Callichromatini</taxon>
        <taxon>Aromia</taxon>
    </lineage>
</organism>
<feature type="transmembrane region" description="Helical" evidence="11">
    <location>
        <begin position="483"/>
        <end position="505"/>
    </location>
</feature>
<feature type="transmembrane region" description="Helical" evidence="11">
    <location>
        <begin position="232"/>
        <end position="256"/>
    </location>
</feature>
<dbReference type="PROSITE" id="PS00754">
    <property type="entry name" value="NA_NEUROTRAN_SYMP_2"/>
    <property type="match status" value="1"/>
</dbReference>
<feature type="transmembrane region" description="Helical" evidence="11">
    <location>
        <begin position="201"/>
        <end position="220"/>
    </location>
</feature>
<evidence type="ECO:0000313" key="12">
    <source>
        <dbReference type="EMBL" id="KAJ8952516.1"/>
    </source>
</evidence>
<evidence type="ECO:0000256" key="11">
    <source>
        <dbReference type="SAM" id="Phobius"/>
    </source>
</evidence>
<dbReference type="EMBL" id="JAPWTK010000068">
    <property type="protein sequence ID" value="KAJ8952516.1"/>
    <property type="molecule type" value="Genomic_DNA"/>
</dbReference>
<gene>
    <name evidence="12" type="ORF">NQ318_003312</name>
</gene>
<dbReference type="Proteomes" id="UP001162162">
    <property type="component" value="Unassembled WGS sequence"/>
</dbReference>
<feature type="transmembrane region" description="Helical" evidence="11">
    <location>
        <begin position="100"/>
        <end position="126"/>
    </location>
</feature>
<evidence type="ECO:0000256" key="3">
    <source>
        <dbReference type="ARBA" id="ARBA00022448"/>
    </source>
</evidence>
<evidence type="ECO:0000256" key="10">
    <source>
        <dbReference type="RuleBase" id="RU003732"/>
    </source>
</evidence>
<keyword evidence="9" id="KW-1015">Disulfide bond</keyword>
<evidence type="ECO:0000313" key="13">
    <source>
        <dbReference type="Proteomes" id="UP001162162"/>
    </source>
</evidence>
<dbReference type="Pfam" id="PF00209">
    <property type="entry name" value="SNF"/>
    <property type="match status" value="1"/>
</dbReference>
<keyword evidence="6 11" id="KW-1133">Transmembrane helix</keyword>
<feature type="binding site" evidence="8">
    <location>
        <position position="386"/>
    </location>
    <ligand>
        <name>Na(+)</name>
        <dbReference type="ChEBI" id="CHEBI:29101"/>
        <label>1</label>
    </ligand>
</feature>
<dbReference type="NCBIfam" id="NF037979">
    <property type="entry name" value="Na_transp"/>
    <property type="match status" value="1"/>
</dbReference>
<dbReference type="PROSITE" id="PS00610">
    <property type="entry name" value="NA_NEUROTRAN_SYMP_1"/>
    <property type="match status" value="1"/>
</dbReference>
<evidence type="ECO:0000256" key="7">
    <source>
        <dbReference type="ARBA" id="ARBA00023136"/>
    </source>
</evidence>
<keyword evidence="5 10" id="KW-0769">Symport</keyword>
<evidence type="ECO:0000256" key="2">
    <source>
        <dbReference type="ARBA" id="ARBA00006459"/>
    </source>
</evidence>
<dbReference type="GO" id="GO:0005886">
    <property type="term" value="C:plasma membrane"/>
    <property type="evidence" value="ECO:0007669"/>
    <property type="project" value="TreeGrafter"/>
</dbReference>
<keyword evidence="8" id="KW-0915">Sodium</keyword>
<comment type="subcellular location">
    <subcellularLocation>
        <location evidence="1">Membrane</location>
        <topology evidence="1">Multi-pass membrane protein</topology>
    </subcellularLocation>
</comment>
<keyword evidence="4 10" id="KW-0812">Transmembrane</keyword>
<comment type="caution">
    <text evidence="12">The sequence shown here is derived from an EMBL/GenBank/DDBJ whole genome shotgun (WGS) entry which is preliminary data.</text>
</comment>
<proteinExistence type="inferred from homology"/>
<feature type="binding site" evidence="8">
    <location>
        <position position="387"/>
    </location>
    <ligand>
        <name>Na(+)</name>
        <dbReference type="ChEBI" id="CHEBI:29101"/>
        <label>1</label>
    </ligand>
</feature>
<feature type="disulfide bond" evidence="9">
    <location>
        <begin position="137"/>
        <end position="146"/>
    </location>
</feature>
<dbReference type="PROSITE" id="PS50267">
    <property type="entry name" value="NA_NEUROTRAN_SYMP_3"/>
    <property type="match status" value="1"/>
</dbReference>
<feature type="binding site" evidence="8">
    <location>
        <position position="32"/>
    </location>
    <ligand>
        <name>Na(+)</name>
        <dbReference type="ChEBI" id="CHEBI:29101"/>
        <label>1</label>
    </ligand>
</feature>
<dbReference type="InterPro" id="IPR037272">
    <property type="entry name" value="SNS_sf"/>
</dbReference>
<evidence type="ECO:0000256" key="1">
    <source>
        <dbReference type="ARBA" id="ARBA00004141"/>
    </source>
</evidence>
<dbReference type="AlphaFoldDB" id="A0AAV8YMD0"/>
<comment type="similarity">
    <text evidence="2 10">Belongs to the sodium:neurotransmitter symporter (SNF) (TC 2.A.22) family.</text>
</comment>
<evidence type="ECO:0000256" key="8">
    <source>
        <dbReference type="PIRSR" id="PIRSR600175-1"/>
    </source>
</evidence>
<name>A0AAV8YMD0_9CUCU</name>
<feature type="transmembrane region" description="Helical" evidence="11">
    <location>
        <begin position="26"/>
        <end position="43"/>
    </location>
</feature>
<evidence type="ECO:0000256" key="6">
    <source>
        <dbReference type="ARBA" id="ARBA00022989"/>
    </source>
</evidence>
<keyword evidence="3 10" id="KW-0813">Transport</keyword>
<feature type="transmembrane region" description="Helical" evidence="11">
    <location>
        <begin position="371"/>
        <end position="392"/>
    </location>
</feature>
<keyword evidence="8" id="KW-0479">Metal-binding</keyword>
<feature type="transmembrane region" description="Helical" evidence="11">
    <location>
        <begin position="525"/>
        <end position="546"/>
    </location>
</feature>
<sequence length="609" mass="69279">MNEVHETIKKKSGFEEREKWKNKTEYLLSCIGYCIGIGNVWRFPYLCYRSGGGAFLVPYLIMLIFCGIPLFFMETSMGQFASTGCITLFKISPLFKGAGYAMVIVNFIVSTYFNVICSYPLIFLVYSLQSKLPWVDCSNEWNTDHCVEIGSSSMELLLNQTTDSHKQMKTPADEFFQCLNVQALELWGHKISNGIGNVGGVVWQVFLASAVSWTCTYLCIKKGVQSVGKVVYFTATFPAFILLVLLIRGLTLPGAWDGVRFYLYPQWDQLTNLKMWADAAIQIFYSLGPGWGGIVNMASFNDFKNNNKLDSIIVPLLNSATSIVAGFVVFSVLGYLSHETGLPVSTVATSGPGLAFVTYPEAISLMPWPQLWAILFFLMLFFLGLDSLFVTIESIVNSIVDEYPQFRRQKSWITFLSVVMMMAVSTLYTTKGGMYWVQLFDWYSASISVVLICLVEVLIVGWTYGVKNFKEDIEFMIKEKISWFWTISWKVTTPSILAFIFYATIKYNTRISYQGIVYPDWAINIGWASCYTSMLCIPVYMGYRLLYEERGDLIDRLKTAIRPREDWCPARREDKALWAKSVLGKIIADIDQEVDPCHEQFVQLCVMEK</sequence>
<dbReference type="InterPro" id="IPR000175">
    <property type="entry name" value="Na/ntran_symport"/>
</dbReference>
<evidence type="ECO:0000256" key="4">
    <source>
        <dbReference type="ARBA" id="ARBA00022692"/>
    </source>
</evidence>
<dbReference type="PANTHER" id="PTHR11616:SF241">
    <property type="entry name" value="SODIUM- AND CHLORIDE-DEPENDENT GLYCINE TRANSPORTER 2"/>
    <property type="match status" value="1"/>
</dbReference>
<feature type="transmembrane region" description="Helical" evidence="11">
    <location>
        <begin position="55"/>
        <end position="73"/>
    </location>
</feature>
<keyword evidence="7 11" id="KW-0472">Membrane</keyword>
<feature type="transmembrane region" description="Helical" evidence="11">
    <location>
        <begin position="412"/>
        <end position="430"/>
    </location>
</feature>